<dbReference type="RefSeq" id="WP_303489947.1">
    <property type="nucleotide sequence ID" value="NZ_JAUOPB010000001.1"/>
</dbReference>
<gene>
    <name evidence="1" type="ORF">Q4521_00100</name>
</gene>
<organism evidence="1 2">
    <name type="scientific">Saccharophagus degradans</name>
    <dbReference type="NCBI Taxonomy" id="86304"/>
    <lineage>
        <taxon>Bacteria</taxon>
        <taxon>Pseudomonadati</taxon>
        <taxon>Pseudomonadota</taxon>
        <taxon>Gammaproteobacteria</taxon>
        <taxon>Cellvibrionales</taxon>
        <taxon>Cellvibrionaceae</taxon>
        <taxon>Saccharophagus</taxon>
    </lineage>
</organism>
<sequence length="59" mass="6600">MAWRLKKPAFFGLGVFNLLLGIQCLMKFSWMCVNYFMIKHSKAISGESPGDTVPVVYGA</sequence>
<comment type="caution">
    <text evidence="1">The sequence shown here is derived from an EMBL/GenBank/DDBJ whole genome shotgun (WGS) entry which is preliminary data.</text>
</comment>
<dbReference type="Proteomes" id="UP001169760">
    <property type="component" value="Unassembled WGS sequence"/>
</dbReference>
<proteinExistence type="predicted"/>
<dbReference type="EMBL" id="JAUOPB010000001">
    <property type="protein sequence ID" value="MDO6420862.1"/>
    <property type="molecule type" value="Genomic_DNA"/>
</dbReference>
<dbReference type="AlphaFoldDB" id="A0AAW7X1Q0"/>
<evidence type="ECO:0000313" key="2">
    <source>
        <dbReference type="Proteomes" id="UP001169760"/>
    </source>
</evidence>
<reference evidence="1" key="1">
    <citation type="submission" date="2023-07" db="EMBL/GenBank/DDBJ databases">
        <title>Genome content predicts the carbon catabolic preferences of heterotrophic bacteria.</title>
        <authorList>
            <person name="Gralka M."/>
        </authorList>
    </citation>
    <scope>NUCLEOTIDE SEQUENCE</scope>
    <source>
        <strain evidence="1">I3M17_2</strain>
    </source>
</reference>
<evidence type="ECO:0000313" key="1">
    <source>
        <dbReference type="EMBL" id="MDO6420862.1"/>
    </source>
</evidence>
<name>A0AAW7X1Q0_9GAMM</name>
<protein>
    <submittedName>
        <fullName evidence="1">Uncharacterized protein</fullName>
    </submittedName>
</protein>
<accession>A0AAW7X1Q0</accession>